<dbReference type="SMART" id="SM00407">
    <property type="entry name" value="IGc1"/>
    <property type="match status" value="1"/>
</dbReference>
<evidence type="ECO:0000256" key="5">
    <source>
        <dbReference type="ARBA" id="ARBA00022859"/>
    </source>
</evidence>
<dbReference type="InterPro" id="IPR036179">
    <property type="entry name" value="Ig-like_dom_sf"/>
</dbReference>
<keyword evidence="3 12" id="KW-0812">Transmembrane</keyword>
<dbReference type="GO" id="GO:0002476">
    <property type="term" value="P:antigen processing and presentation of endogenous peptide antigen via MHC class Ib"/>
    <property type="evidence" value="ECO:0007669"/>
    <property type="project" value="TreeGrafter"/>
</dbReference>
<gene>
    <name evidence="15" type="primary">Papa-C</name>
    <name evidence="17" type="synonym">HLA-C</name>
</gene>
<dbReference type="InterPro" id="IPR037055">
    <property type="entry name" value="MHC_I-like_Ag-recog_sf"/>
</dbReference>
<evidence type="ECO:0000256" key="13">
    <source>
        <dbReference type="SAM" id="SignalP"/>
    </source>
</evidence>
<dbReference type="PANTHER" id="PTHR16675:SF251">
    <property type="entry name" value="HLA CLASS I HISTOCOMPATIBILITY ANTIGEN, C ALPHA CHAIN"/>
    <property type="match status" value="1"/>
</dbReference>
<evidence type="ECO:0000256" key="11">
    <source>
        <dbReference type="SAM" id="MobiDB-lite"/>
    </source>
</evidence>
<keyword evidence="9" id="KW-0325">Glycoprotein</keyword>
<evidence type="ECO:0000256" key="7">
    <source>
        <dbReference type="ARBA" id="ARBA00023136"/>
    </source>
</evidence>
<dbReference type="InterPro" id="IPR013783">
    <property type="entry name" value="Ig-like_fold"/>
</dbReference>
<dbReference type="GO" id="GO:0005615">
    <property type="term" value="C:extracellular space"/>
    <property type="evidence" value="ECO:0007669"/>
    <property type="project" value="TreeGrafter"/>
</dbReference>
<name>A0A023T6C6_PANPA</name>
<reference evidence="17 18" key="2">
    <citation type="journal article" date="2012" name="Nature">
        <title>The bonobo genome compared with the chimpanzee and human genomes.</title>
        <authorList>
            <person name="Prufer K."/>
            <person name="Munch K."/>
            <person name="Hellmann I."/>
            <person name="Akagi K."/>
            <person name="Miller J.R."/>
            <person name="Walenz B."/>
            <person name="Koren S."/>
            <person name="Sutton G."/>
            <person name="Kodira C."/>
            <person name="Winer R."/>
            <person name="Knight J.R."/>
            <person name="Mullikin J.C."/>
            <person name="Meader S.J."/>
            <person name="Ponting C.P."/>
            <person name="Lunter G."/>
            <person name="Higashino S."/>
            <person name="Hobolth A."/>
            <person name="Dutheil J."/>
            <person name="Karakoc E."/>
            <person name="Alkan C."/>
            <person name="Sajjadian S."/>
            <person name="Catacchio C.R."/>
            <person name="Ventura M."/>
            <person name="Marques-Bonet T."/>
            <person name="Eichler E.E."/>
            <person name="Andre C."/>
            <person name="Atencia R."/>
            <person name="Mugisha L."/>
            <person name="Junhold J."/>
            <person name="Patterson N."/>
            <person name="Siebauer M."/>
            <person name="Good J.M."/>
            <person name="Fischer A."/>
            <person name="Ptak S.E."/>
            <person name="Lachmann M."/>
            <person name="Symer D.E."/>
            <person name="Mailund T."/>
            <person name="Schierup M.H."/>
            <person name="Andres A.M."/>
            <person name="Kelso J."/>
            <person name="Paabo S."/>
        </authorList>
    </citation>
    <scope>NUCLEOTIDE SEQUENCE [LARGE SCALE GENOMIC DNA]</scope>
</reference>
<evidence type="ECO:0000313" key="18">
    <source>
        <dbReference type="Proteomes" id="UP000240080"/>
    </source>
</evidence>
<dbReference type="GO" id="GO:0031901">
    <property type="term" value="C:early endosome membrane"/>
    <property type="evidence" value="ECO:0007669"/>
    <property type="project" value="UniProtKB-ARBA"/>
</dbReference>
<dbReference type="GO" id="GO:0000139">
    <property type="term" value="C:Golgi membrane"/>
    <property type="evidence" value="ECO:0007669"/>
    <property type="project" value="UniProtKB-ARBA"/>
</dbReference>
<reference evidence="16" key="4">
    <citation type="journal article" date="2017" name="Immunogenetics">
        <title>MHC class I diversity in chimpanzees and bonobos.</title>
        <authorList>
            <person name="Maibach V."/>
            <person name="Hans J.B."/>
            <person name="Hvilsom C."/>
            <person name="Marques-Bonet T."/>
            <person name="Vigilant L."/>
        </authorList>
    </citation>
    <scope>NUCLEOTIDE SEQUENCE</scope>
</reference>
<reference evidence="17" key="5">
    <citation type="submission" date="2025-05" db="UniProtKB">
        <authorList>
            <consortium name="Ensembl"/>
        </authorList>
    </citation>
    <scope>IDENTIFICATION</scope>
</reference>
<dbReference type="PROSITE" id="PS50835">
    <property type="entry name" value="IG_LIKE"/>
    <property type="match status" value="1"/>
</dbReference>
<evidence type="ECO:0000256" key="4">
    <source>
        <dbReference type="ARBA" id="ARBA00022729"/>
    </source>
</evidence>
<dbReference type="Pfam" id="PF00129">
    <property type="entry name" value="MHC_I"/>
    <property type="match status" value="1"/>
</dbReference>
<evidence type="ECO:0000256" key="10">
    <source>
        <dbReference type="RuleBase" id="RU004439"/>
    </source>
</evidence>
<dbReference type="FunFam" id="3.30.500.10:FF:000001">
    <property type="entry name" value="H-2 class I histocompatibility antigen, alpha chain"/>
    <property type="match status" value="1"/>
</dbReference>
<evidence type="ECO:0000256" key="3">
    <source>
        <dbReference type="ARBA" id="ARBA00022692"/>
    </source>
</evidence>
<evidence type="ECO:0000256" key="8">
    <source>
        <dbReference type="ARBA" id="ARBA00023157"/>
    </source>
</evidence>
<dbReference type="GO" id="GO:0006955">
    <property type="term" value="P:immune response"/>
    <property type="evidence" value="ECO:0007669"/>
    <property type="project" value="InterPro"/>
</dbReference>
<dbReference type="GO" id="GO:0098553">
    <property type="term" value="C:lumenal side of endoplasmic reticulum membrane"/>
    <property type="evidence" value="ECO:0007669"/>
    <property type="project" value="UniProtKB-ARBA"/>
</dbReference>
<dbReference type="InterPro" id="IPR011161">
    <property type="entry name" value="MHC_I-like_Ag-recog"/>
</dbReference>
<feature type="transmembrane region" description="Helical" evidence="12">
    <location>
        <begin position="306"/>
        <end position="331"/>
    </location>
</feature>
<evidence type="ECO:0000259" key="14">
    <source>
        <dbReference type="PROSITE" id="PS50835"/>
    </source>
</evidence>
<sequence length="366" mass="41023">MRVMAPRTLLLLLSGALALTETWAGSHSMRYFYTAVSRPGRGEPRFIAVGYVDDTQFVRFDSDAASPRGEPRAPWVEQEEPEYWDRETQKYKRQAQADRVNLRKLRGYYNQSEDGSHTLQKMYGCDLGPDGRLLRGYEQFAYDGKDYIALNEDLRSWTAADTAAQISQRKLEAARAAEQWRAYLEGLCVEWLRRYLENGKETLQRAEPPKTHVTHHPLSDHEATLRCWALGFYPAEITLTWQRDGEDQTQDTELVETRPAGDGTFQKWAAVVVPSGQEQRYTCHMQHEGLPEPLTLRWEPSSQPTIPIMGIVAGLAVLVVLAVLGAVVTAMMCRRKSSGGKGGSCSQAACSNSAQGSDESLITCKA</sequence>
<dbReference type="GO" id="GO:0042605">
    <property type="term" value="F:peptide antigen binding"/>
    <property type="evidence" value="ECO:0007669"/>
    <property type="project" value="TreeGrafter"/>
</dbReference>
<keyword evidence="5" id="KW-0391">Immunity</keyword>
<accession>A0A023T6C6</accession>
<keyword evidence="18" id="KW-1185">Reference proteome</keyword>
<organism evidence="15">
    <name type="scientific">Pan paniscus</name>
    <name type="common">Pygmy chimpanzee</name>
    <name type="synonym">Bonobo</name>
    <dbReference type="NCBI Taxonomy" id="9597"/>
    <lineage>
        <taxon>Eukaryota</taxon>
        <taxon>Metazoa</taxon>
        <taxon>Chordata</taxon>
        <taxon>Craniata</taxon>
        <taxon>Vertebrata</taxon>
        <taxon>Euteleostomi</taxon>
        <taxon>Mammalia</taxon>
        <taxon>Eutheria</taxon>
        <taxon>Euarchontoglires</taxon>
        <taxon>Primates</taxon>
        <taxon>Haplorrhini</taxon>
        <taxon>Catarrhini</taxon>
        <taxon>Hominidae</taxon>
        <taxon>Pan</taxon>
    </lineage>
</organism>
<dbReference type="GO" id="GO:0012507">
    <property type="term" value="C:ER to Golgi transport vesicle membrane"/>
    <property type="evidence" value="ECO:0007669"/>
    <property type="project" value="UniProtKB-ARBA"/>
</dbReference>
<dbReference type="Pfam" id="PF07654">
    <property type="entry name" value="C1-set"/>
    <property type="match status" value="1"/>
</dbReference>
<dbReference type="GeneTree" id="ENSGT01120000271826"/>
<proteinExistence type="evidence at transcript level"/>
<dbReference type="FunFam" id="2.60.40.10:FF:000014">
    <property type="entry name" value="H-2 class I histocompatibility antigen, alpha chain"/>
    <property type="match status" value="1"/>
</dbReference>
<dbReference type="InterPro" id="IPR010579">
    <property type="entry name" value="MHC_I_a_C"/>
</dbReference>
<dbReference type="GO" id="GO:0055038">
    <property type="term" value="C:recycling endosome membrane"/>
    <property type="evidence" value="ECO:0007669"/>
    <property type="project" value="UniProtKB-ARBA"/>
</dbReference>
<protein>
    <submittedName>
        <fullName evidence="15">MHC class I antigen</fullName>
    </submittedName>
    <submittedName>
        <fullName evidence="17">Major histocompatibility complex, class I, C</fullName>
    </submittedName>
</protein>
<dbReference type="CDD" id="cd07698">
    <property type="entry name" value="IgC1_MHC_I_alpha3"/>
    <property type="match status" value="1"/>
</dbReference>
<evidence type="ECO:0000313" key="17">
    <source>
        <dbReference type="Ensembl" id="ENSPPAP00000001430.1"/>
    </source>
</evidence>
<dbReference type="GO" id="GO:0001916">
    <property type="term" value="P:positive regulation of T cell mediated cytotoxicity"/>
    <property type="evidence" value="ECO:0007669"/>
    <property type="project" value="TreeGrafter"/>
</dbReference>
<dbReference type="EMBL" id="KY613159">
    <property type="protein sequence ID" value="ASK05172.1"/>
    <property type="molecule type" value="Genomic_DNA"/>
</dbReference>
<dbReference type="Gene3D" id="3.30.500.10">
    <property type="entry name" value="MHC class I-like antigen recognition-like"/>
    <property type="match status" value="1"/>
</dbReference>
<keyword evidence="7 12" id="KW-0472">Membrane</keyword>
<dbReference type="Bgee" id="ENSPPAG00000006130">
    <property type="expression patterns" value="Expressed in adult mammalian kidney and 6 other cell types or tissues"/>
</dbReference>
<evidence type="ECO:0000256" key="9">
    <source>
        <dbReference type="ARBA" id="ARBA00023180"/>
    </source>
</evidence>
<evidence type="ECO:0000313" key="16">
    <source>
        <dbReference type="EMBL" id="ASK05172.1"/>
    </source>
</evidence>
<comment type="similarity">
    <text evidence="10">Belongs to the MHC class I family.</text>
</comment>
<dbReference type="EMBL" id="KJ696712">
    <property type="protein sequence ID" value="AHX83882.1"/>
    <property type="molecule type" value="mRNA"/>
</dbReference>
<keyword evidence="4 13" id="KW-0732">Signal</keyword>
<evidence type="ECO:0000256" key="2">
    <source>
        <dbReference type="ARBA" id="ARBA00022451"/>
    </source>
</evidence>
<feature type="chain" id="PRO_5015026091" evidence="13">
    <location>
        <begin position="25"/>
        <end position="366"/>
    </location>
</feature>
<feature type="domain" description="Ig-like" evidence="14">
    <location>
        <begin position="209"/>
        <end position="297"/>
    </location>
</feature>
<keyword evidence="8" id="KW-1015">Disulfide bond</keyword>
<evidence type="ECO:0000256" key="1">
    <source>
        <dbReference type="ARBA" id="ARBA00004479"/>
    </source>
</evidence>
<evidence type="ECO:0000256" key="12">
    <source>
        <dbReference type="SAM" id="Phobius"/>
    </source>
</evidence>
<comment type="subcellular location">
    <subcellularLocation>
        <location evidence="1">Membrane</location>
        <topology evidence="1">Single-pass type I membrane protein</topology>
    </subcellularLocation>
</comment>
<dbReference type="EMBL" id="AJFE02111653">
    <property type="status" value="NOT_ANNOTATED_CDS"/>
    <property type="molecule type" value="Genomic_DNA"/>
</dbReference>
<dbReference type="Pfam" id="PF06623">
    <property type="entry name" value="MHC_I_C"/>
    <property type="match status" value="1"/>
</dbReference>
<feature type="signal peptide" evidence="13">
    <location>
        <begin position="1"/>
        <end position="24"/>
    </location>
</feature>
<dbReference type="SUPFAM" id="SSF48726">
    <property type="entry name" value="Immunoglobulin"/>
    <property type="match status" value="1"/>
</dbReference>
<feature type="region of interest" description="Disordered" evidence="11">
    <location>
        <begin position="62"/>
        <end position="81"/>
    </location>
</feature>
<evidence type="ECO:0000313" key="15">
    <source>
        <dbReference type="EMBL" id="AHX83882.1"/>
    </source>
</evidence>
<keyword evidence="2" id="KW-0490">MHC I</keyword>
<dbReference type="Proteomes" id="UP000240080">
    <property type="component" value="Chromosome 6"/>
</dbReference>
<dbReference type="GO" id="GO:0042612">
    <property type="term" value="C:MHC class I protein complex"/>
    <property type="evidence" value="ECO:0007669"/>
    <property type="project" value="UniProtKB-KW"/>
</dbReference>
<dbReference type="GO" id="GO:0030670">
    <property type="term" value="C:phagocytic vesicle membrane"/>
    <property type="evidence" value="ECO:0007669"/>
    <property type="project" value="UniProtKB-ARBA"/>
</dbReference>
<dbReference type="Ensembl" id="ENSPPAT00000007042.1">
    <property type="protein sequence ID" value="ENSPPAP00000001430.1"/>
    <property type="gene ID" value="ENSPPAG00000006130.1"/>
</dbReference>
<dbReference type="InterPro" id="IPR050208">
    <property type="entry name" value="MHC_class-I_related"/>
</dbReference>
<dbReference type="GO" id="GO:0002486">
    <property type="term" value="P:antigen processing and presentation of endogenous peptide antigen via MHC class I via ER pathway, TAP-independent"/>
    <property type="evidence" value="ECO:0007669"/>
    <property type="project" value="TreeGrafter"/>
</dbReference>
<dbReference type="Gene3D" id="2.60.40.10">
    <property type="entry name" value="Immunoglobulins"/>
    <property type="match status" value="1"/>
</dbReference>
<dbReference type="PRINTS" id="PR01638">
    <property type="entry name" value="MHCCLASSI"/>
</dbReference>
<dbReference type="OMA" id="DYMERET"/>
<dbReference type="PANTHER" id="PTHR16675">
    <property type="entry name" value="MHC CLASS I-RELATED"/>
    <property type="match status" value="1"/>
</dbReference>
<dbReference type="SUPFAM" id="SSF54452">
    <property type="entry name" value="MHC antigen-recognition domain"/>
    <property type="match status" value="1"/>
</dbReference>
<dbReference type="InterPro" id="IPR001039">
    <property type="entry name" value="MHC_I_a_a1/a2"/>
</dbReference>
<dbReference type="GO" id="GO:0009897">
    <property type="term" value="C:external side of plasma membrane"/>
    <property type="evidence" value="ECO:0007669"/>
    <property type="project" value="TreeGrafter"/>
</dbReference>
<dbReference type="GO" id="GO:0005102">
    <property type="term" value="F:signaling receptor binding"/>
    <property type="evidence" value="ECO:0007669"/>
    <property type="project" value="TreeGrafter"/>
</dbReference>
<dbReference type="AlphaFoldDB" id="A0A023T6C6"/>
<evidence type="ECO:0000256" key="6">
    <source>
        <dbReference type="ARBA" id="ARBA00022989"/>
    </source>
</evidence>
<dbReference type="InterPro" id="IPR011162">
    <property type="entry name" value="MHC_I/II-like_Ag-recog"/>
</dbReference>
<dbReference type="InterPro" id="IPR007110">
    <property type="entry name" value="Ig-like_dom"/>
</dbReference>
<reference evidence="15" key="3">
    <citation type="submission" date="2014-04" db="EMBL/GenBank/DDBJ databases">
        <authorList>
            <person name="Cooper S."/>
            <person name="Adams E.J."/>
            <person name="Wells R.S."/>
            <person name="Walker C.M."/>
            <person name="Parham P."/>
        </authorList>
    </citation>
    <scope>NUCLEOTIDE SEQUENCE</scope>
</reference>
<dbReference type="InterPro" id="IPR003597">
    <property type="entry name" value="Ig_C1-set"/>
</dbReference>
<keyword evidence="6 12" id="KW-1133">Transmembrane helix</keyword>
<reference evidence="15" key="1">
    <citation type="journal article" date="1998" name="Immunogenetics">
        <title>A major histocompatibility complex class I allele shared by two species of chimpanzee.</title>
        <authorList>
            <person name="Cooper S."/>
            <person name="Adams E.J."/>
            <person name="Wells R.S."/>
            <person name="Walker C.M."/>
            <person name="Parham P."/>
        </authorList>
    </citation>
    <scope>NUCLEOTIDE SEQUENCE</scope>
</reference>